<feature type="domain" description="Aminotransferase class I/classII large" evidence="7">
    <location>
        <begin position="30"/>
        <end position="353"/>
    </location>
</feature>
<dbReference type="InterPro" id="IPR005860">
    <property type="entry name" value="CobD"/>
</dbReference>
<dbReference type="InterPro" id="IPR011698">
    <property type="entry name" value="GATase_3"/>
</dbReference>
<comment type="function">
    <text evidence="6">Catalyzes amidations at positions B, D, E, and G on adenosylcobyrinic A,C-diamide. NH(2) groups are provided by glutamine, and one molecule of ATP is hydrogenolyzed for each amidation.</text>
</comment>
<dbReference type="Pfam" id="PF07685">
    <property type="entry name" value="GATase_3"/>
    <property type="match status" value="1"/>
</dbReference>
<dbReference type="RefSeq" id="WP_073614737.1">
    <property type="nucleotide sequence ID" value="NZ_FRFE01000017.1"/>
</dbReference>
<dbReference type="Pfam" id="PF01656">
    <property type="entry name" value="CbiA"/>
    <property type="match status" value="1"/>
</dbReference>
<dbReference type="PROSITE" id="PS51274">
    <property type="entry name" value="GATASE_COBBQ"/>
    <property type="match status" value="1"/>
</dbReference>
<dbReference type="InterPro" id="IPR015421">
    <property type="entry name" value="PyrdxlP-dep_Trfase_major"/>
</dbReference>
<evidence type="ECO:0000256" key="1">
    <source>
        <dbReference type="ARBA" id="ARBA00003444"/>
    </source>
</evidence>
<reference evidence="10 11" key="1">
    <citation type="submission" date="2016-12" db="EMBL/GenBank/DDBJ databases">
        <authorList>
            <person name="Song W.-J."/>
            <person name="Kurnit D.M."/>
        </authorList>
    </citation>
    <scope>NUCLEOTIDE SEQUENCE [LARGE SCALE GENOMIC DNA]</scope>
    <source>
        <strain evidence="10 11">DSM 18488</strain>
    </source>
</reference>
<feature type="active site" description="Nucleophile" evidence="6">
    <location>
        <position position="706"/>
    </location>
</feature>
<dbReference type="InterPro" id="IPR015424">
    <property type="entry name" value="PyrdxlP-dep_Trfase"/>
</dbReference>
<evidence type="ECO:0000256" key="3">
    <source>
        <dbReference type="ARBA" id="ARBA00022573"/>
    </source>
</evidence>
<dbReference type="Gene3D" id="3.90.1150.10">
    <property type="entry name" value="Aspartate Aminotransferase, domain 1"/>
    <property type="match status" value="1"/>
</dbReference>
<dbReference type="AlphaFoldDB" id="A0A1M7YBV5"/>
<dbReference type="Gene3D" id="3.40.640.10">
    <property type="entry name" value="Type I PLP-dependent aspartate aminotransferase-like (Major domain)"/>
    <property type="match status" value="1"/>
</dbReference>
<dbReference type="NCBIfam" id="TIGR01140">
    <property type="entry name" value="L_thr_O3P_dcar"/>
    <property type="match status" value="1"/>
</dbReference>
<dbReference type="Gene3D" id="3.40.50.300">
    <property type="entry name" value="P-loop containing nucleotide triphosphate hydrolases"/>
    <property type="match status" value="1"/>
</dbReference>
<dbReference type="CDD" id="cd01750">
    <property type="entry name" value="GATase1_CobQ"/>
    <property type="match status" value="1"/>
</dbReference>
<dbReference type="PROSITE" id="PS00105">
    <property type="entry name" value="AA_TRANSFER_CLASS_1"/>
    <property type="match status" value="1"/>
</dbReference>
<dbReference type="CDD" id="cd00609">
    <property type="entry name" value="AAT_like"/>
    <property type="match status" value="1"/>
</dbReference>
<dbReference type="EMBL" id="FRFE01000017">
    <property type="protein sequence ID" value="SHO50122.1"/>
    <property type="molecule type" value="Genomic_DNA"/>
</dbReference>
<dbReference type="Gene3D" id="3.40.50.880">
    <property type="match status" value="1"/>
</dbReference>
<sequence length="863" mass="94647">MTEIPGRNRTGHGGNIHAVLREAGQDYGQIIDFSANINPIGPPEWLRAMVSRELEQVLHYPDPDYRQLVDSIARYTGVSSEMVIPANGSTELLYLLPRVLGCQRAVIPVPSYIDYVKAVRQAGMDVVTVPLHEQNGFAIDSEELGRQLLDNDLVIFGSPNNPTGVLVPAETILALAGDFPKVTFLIDEAFLDFVIDGESVAGKRDNILTLNSMTKFFGVPGLRLGFGVFPTEIAAKLQNGMPPWTINCIAQSFGVACLKDTDYQQQSRETAQTFRAKLIADLEGCQQLRLYPSAANYLLIRLTNGTTSPQLAEQLLKHGILIRCCDNYEGLDDRYFRIAVRTAAENERMVEALTTCLAPDIVATRRKVQRPRTPAIMFQGTSSNAGKSVLTAAMCRILLQDGVRVAPFKAQNMSLNSFVTLNGEEMGRAQVVQAQAAKLDPDVRMNPILLKPNSDTGSQIIVKGKPVGNMSVLDYGKYKPQAWQAVRECYDSLADEYQAIVLEGAGSPGEVNLKQEDIVNMKMAAYAEAPVLLVGDIDRGGVYASFVGTMEVLAPWERELIGGFVVNRFRGQASLLEDAHRYLIEHTGREALGVVPYLSDLGLPEEDSVSFKAGSFNRASKEQESIRIALLNFPHISNFTDVEPLLDEPDVTLSVVDSPVGLDQYDLVILPGSKNVIGDLRFVQDKGFVGPLKQLAESGKEIVGICGGYQILGRSIADPLGIESSKATIDALGLLNLTTELKAEKRLVRQQGTHLASGLEVFGYEIHHGISVSPDHAPVLKFASGGFCGSGSNNHLVWGTYLHGIFDSDSFRRWFLDSVRERKGYPKLGRIVAPYNLEAAFDRLADTVRSNLDMEKVYQLLKL</sequence>
<dbReference type="UniPathway" id="UPA00148"/>
<evidence type="ECO:0000256" key="5">
    <source>
        <dbReference type="ARBA" id="ARBA00048531"/>
    </source>
</evidence>
<dbReference type="Pfam" id="PF00155">
    <property type="entry name" value="Aminotran_1_2"/>
    <property type="match status" value="1"/>
</dbReference>
<keyword evidence="4 6" id="KW-0315">Glutamine amidotransferase</keyword>
<comment type="similarity">
    <text evidence="6">Belongs to the CobB/CobQ family. CobQ subfamily.</text>
</comment>
<evidence type="ECO:0000259" key="8">
    <source>
        <dbReference type="Pfam" id="PF01656"/>
    </source>
</evidence>
<name>A0A1M7YBV5_9BACT</name>
<dbReference type="GO" id="GO:0030170">
    <property type="term" value="F:pyridoxal phosphate binding"/>
    <property type="evidence" value="ECO:0007669"/>
    <property type="project" value="InterPro"/>
</dbReference>
<dbReference type="InterPro" id="IPR004459">
    <property type="entry name" value="CobQ_synth"/>
</dbReference>
<dbReference type="InterPro" id="IPR029062">
    <property type="entry name" value="Class_I_gatase-like"/>
</dbReference>
<comment type="pathway">
    <text evidence="2 6">Cofactor biosynthesis; adenosylcobalamin biosynthesis.</text>
</comment>
<dbReference type="InterPro" id="IPR015422">
    <property type="entry name" value="PyrdxlP-dep_Trfase_small"/>
</dbReference>
<dbReference type="InterPro" id="IPR033949">
    <property type="entry name" value="CobQ_GATase1"/>
</dbReference>
<comment type="function">
    <text evidence="1">Decarboxylates L-threonine-O-3-phosphate to yield (R)-1-amino-2-propanol O-2-phosphate, the precursor for the linkage between the nucleotide loop and the corrin ring in cobalamin.</text>
</comment>
<dbReference type="CDD" id="cd05389">
    <property type="entry name" value="CobQ_N"/>
    <property type="match status" value="1"/>
</dbReference>
<accession>A0A1M7YBV5</accession>
<dbReference type="GO" id="GO:0015420">
    <property type="term" value="F:ABC-type vitamin B12 transporter activity"/>
    <property type="evidence" value="ECO:0007669"/>
    <property type="project" value="UniProtKB-UniRule"/>
</dbReference>
<protein>
    <recommendedName>
        <fullName evidence="6">Cobyric acid synthase</fullName>
    </recommendedName>
</protein>
<dbReference type="InterPro" id="IPR004838">
    <property type="entry name" value="NHTrfase_class1_PyrdxlP-BS"/>
</dbReference>
<feature type="domain" description="CobQ/CobB/MinD/ParA nucleotide binding" evidence="8">
    <location>
        <begin position="376"/>
        <end position="601"/>
    </location>
</feature>
<dbReference type="GO" id="GO:0009236">
    <property type="term" value="P:cobalamin biosynthetic process"/>
    <property type="evidence" value="ECO:0007669"/>
    <property type="project" value="UniProtKB-UniRule"/>
</dbReference>
<keyword evidence="3 6" id="KW-0169">Cobalamin biosynthesis</keyword>
<dbReference type="STRING" id="1121416.SAMN02745220_03265"/>
<dbReference type="InterPro" id="IPR004839">
    <property type="entry name" value="Aminotransferase_I/II_large"/>
</dbReference>
<dbReference type="PANTHER" id="PTHR21343">
    <property type="entry name" value="DETHIOBIOTIN SYNTHETASE"/>
    <property type="match status" value="1"/>
</dbReference>
<organism evidence="10 11">
    <name type="scientific">Desulfopila aestuarii DSM 18488</name>
    <dbReference type="NCBI Taxonomy" id="1121416"/>
    <lineage>
        <taxon>Bacteria</taxon>
        <taxon>Pseudomonadati</taxon>
        <taxon>Thermodesulfobacteriota</taxon>
        <taxon>Desulfobulbia</taxon>
        <taxon>Desulfobulbales</taxon>
        <taxon>Desulfocapsaceae</taxon>
        <taxon>Desulfopila</taxon>
    </lineage>
</organism>
<dbReference type="HAMAP" id="MF_00028">
    <property type="entry name" value="CobQ"/>
    <property type="match status" value="1"/>
</dbReference>
<dbReference type="InterPro" id="IPR027417">
    <property type="entry name" value="P-loop_NTPase"/>
</dbReference>
<dbReference type="SUPFAM" id="SSF52540">
    <property type="entry name" value="P-loop containing nucleoside triphosphate hydrolases"/>
    <property type="match status" value="1"/>
</dbReference>
<evidence type="ECO:0000259" key="9">
    <source>
        <dbReference type="Pfam" id="PF07685"/>
    </source>
</evidence>
<dbReference type="NCBIfam" id="TIGR00313">
    <property type="entry name" value="cobQ"/>
    <property type="match status" value="1"/>
</dbReference>
<proteinExistence type="inferred from homology"/>
<evidence type="ECO:0000259" key="7">
    <source>
        <dbReference type="Pfam" id="PF00155"/>
    </source>
</evidence>
<evidence type="ECO:0000313" key="11">
    <source>
        <dbReference type="Proteomes" id="UP000184603"/>
    </source>
</evidence>
<evidence type="ECO:0000313" key="10">
    <source>
        <dbReference type="EMBL" id="SHO50122.1"/>
    </source>
</evidence>
<evidence type="ECO:0000256" key="6">
    <source>
        <dbReference type="HAMAP-Rule" id="MF_00028"/>
    </source>
</evidence>
<feature type="active site" evidence="6">
    <location>
        <position position="803"/>
    </location>
</feature>
<dbReference type="GO" id="GO:0048472">
    <property type="term" value="F:threonine-phosphate decarboxylase activity"/>
    <property type="evidence" value="ECO:0007669"/>
    <property type="project" value="UniProtKB-EC"/>
</dbReference>
<comment type="catalytic activity">
    <reaction evidence="5">
        <text>O-phospho-L-threonine + H(+) = (R)-1-aminopropan-2-yl phosphate + CO2</text>
        <dbReference type="Rhea" id="RHEA:11492"/>
        <dbReference type="ChEBI" id="CHEBI:15378"/>
        <dbReference type="ChEBI" id="CHEBI:16526"/>
        <dbReference type="ChEBI" id="CHEBI:58563"/>
        <dbReference type="ChEBI" id="CHEBI:58675"/>
        <dbReference type="EC" id="4.1.1.81"/>
    </reaction>
</comment>
<dbReference type="InterPro" id="IPR002586">
    <property type="entry name" value="CobQ/CobB/MinD/ParA_Nub-bd_dom"/>
</dbReference>
<evidence type="ECO:0000256" key="4">
    <source>
        <dbReference type="ARBA" id="ARBA00022962"/>
    </source>
</evidence>
<dbReference type="Proteomes" id="UP000184603">
    <property type="component" value="Unassembled WGS sequence"/>
</dbReference>
<dbReference type="PANTHER" id="PTHR21343:SF1">
    <property type="entry name" value="COBYRIC ACID SYNTHASE"/>
    <property type="match status" value="1"/>
</dbReference>
<dbReference type="OrthoDB" id="9808302at2"/>
<dbReference type="NCBIfam" id="NF001989">
    <property type="entry name" value="PRK00784.1"/>
    <property type="match status" value="1"/>
</dbReference>
<dbReference type="SUPFAM" id="SSF52317">
    <property type="entry name" value="Class I glutamine amidotransferase-like"/>
    <property type="match status" value="1"/>
</dbReference>
<dbReference type="SUPFAM" id="SSF53383">
    <property type="entry name" value="PLP-dependent transferases"/>
    <property type="match status" value="1"/>
</dbReference>
<evidence type="ECO:0000256" key="2">
    <source>
        <dbReference type="ARBA" id="ARBA00004953"/>
    </source>
</evidence>
<feature type="domain" description="CobB/CobQ-like glutamine amidotransferase" evidence="9">
    <location>
        <begin position="627"/>
        <end position="810"/>
    </location>
</feature>
<keyword evidence="11" id="KW-1185">Reference proteome</keyword>
<dbReference type="InterPro" id="IPR047045">
    <property type="entry name" value="CobQ_N"/>
</dbReference>
<gene>
    <name evidence="6" type="primary">cobQ</name>
    <name evidence="10" type="ORF">SAMN02745220_03265</name>
</gene>